<name>A0A3Q2VQL8_HAPBU</name>
<dbReference type="Proteomes" id="UP000264840">
    <property type="component" value="Unplaced"/>
</dbReference>
<dbReference type="GeneTree" id="ENSGT00940000176250"/>
<dbReference type="STRING" id="8153.ENSHBUP00000014020"/>
<sequence length="356" mass="40865">MSLFGNDIAKHIVLLITYSNGRRPENVFQALQAANIECAQNENNEPVHFLFDNYQHEVRNQQGYPDVPDIISAHGIAKLTDFLKNTAPQKLEKTVEVIKEHIRLTACIQNLQDRIEMIVLKGREIKEIQQAMKKHEQQMKLNAEFEIEVNEPYKHKESISTGMWGLFFYEAAVCCPLCEETCHYPGCTVAWKPAHCEVMKGGRCTVCSRKCLASAHVKEKWRYVNKIKKVKKTLTGVKEKYDKNKAASLKASAILDDLQKEIDNLEADKEKWIDMVVQHIETLSKISLKVDSVSTYVHLDYLTEKMKENGDTEKFQKLKEKTCQVNEAIRSGVKYAYDGMCKIFTKNKENKEGTNV</sequence>
<organism evidence="2 3">
    <name type="scientific">Haplochromis burtoni</name>
    <name type="common">Burton's mouthbrooder</name>
    <name type="synonym">Chromis burtoni</name>
    <dbReference type="NCBI Taxonomy" id="8153"/>
    <lineage>
        <taxon>Eukaryota</taxon>
        <taxon>Metazoa</taxon>
        <taxon>Chordata</taxon>
        <taxon>Craniata</taxon>
        <taxon>Vertebrata</taxon>
        <taxon>Euteleostomi</taxon>
        <taxon>Actinopterygii</taxon>
        <taxon>Neopterygii</taxon>
        <taxon>Teleostei</taxon>
        <taxon>Neoteleostei</taxon>
        <taxon>Acanthomorphata</taxon>
        <taxon>Ovalentaria</taxon>
        <taxon>Cichlomorphae</taxon>
        <taxon>Cichliformes</taxon>
        <taxon>Cichlidae</taxon>
        <taxon>African cichlids</taxon>
        <taxon>Pseudocrenilabrinae</taxon>
        <taxon>Haplochromini</taxon>
        <taxon>Haplochromis</taxon>
    </lineage>
</organism>
<keyword evidence="1" id="KW-0175">Coiled coil</keyword>
<reference evidence="2" key="1">
    <citation type="submission" date="2025-08" db="UniProtKB">
        <authorList>
            <consortium name="Ensembl"/>
        </authorList>
    </citation>
    <scope>IDENTIFICATION</scope>
</reference>
<evidence type="ECO:0000313" key="2">
    <source>
        <dbReference type="Ensembl" id="ENSHBUP00000014020.1"/>
    </source>
</evidence>
<evidence type="ECO:0000313" key="3">
    <source>
        <dbReference type="Proteomes" id="UP000264840"/>
    </source>
</evidence>
<protein>
    <recommendedName>
        <fullName evidence="4">AIG1-type G domain-containing protein</fullName>
    </recommendedName>
</protein>
<dbReference type="AlphaFoldDB" id="A0A3Q2VQL8"/>
<dbReference type="PANTHER" id="PTHR32046">
    <property type="entry name" value="G DOMAIN-CONTAINING PROTEIN"/>
    <property type="match status" value="1"/>
</dbReference>
<proteinExistence type="predicted"/>
<reference evidence="2" key="2">
    <citation type="submission" date="2025-09" db="UniProtKB">
        <authorList>
            <consortium name="Ensembl"/>
        </authorList>
    </citation>
    <scope>IDENTIFICATION</scope>
</reference>
<feature type="coiled-coil region" evidence="1">
    <location>
        <begin position="248"/>
        <end position="275"/>
    </location>
</feature>
<dbReference type="OMA" id="ANIECAQ"/>
<dbReference type="RefSeq" id="XP_042073965.1">
    <property type="nucleotide sequence ID" value="XM_042218031.1"/>
</dbReference>
<dbReference type="GeneID" id="121814031"/>
<evidence type="ECO:0008006" key="4">
    <source>
        <dbReference type="Google" id="ProtNLM"/>
    </source>
</evidence>
<dbReference type="PANTHER" id="PTHR32046:SF11">
    <property type="entry name" value="IMMUNE-ASSOCIATED NUCLEOTIDE-BINDING PROTEIN 10-LIKE"/>
    <property type="match status" value="1"/>
</dbReference>
<keyword evidence="3" id="KW-1185">Reference proteome</keyword>
<evidence type="ECO:0000256" key="1">
    <source>
        <dbReference type="SAM" id="Coils"/>
    </source>
</evidence>
<dbReference type="Ensembl" id="ENSHBUT00000021913.1">
    <property type="protein sequence ID" value="ENSHBUP00000014020.1"/>
    <property type="gene ID" value="ENSHBUG00000015856.1"/>
</dbReference>
<accession>A0A3Q2VQL8</accession>
<feature type="coiled-coil region" evidence="1">
    <location>
        <begin position="118"/>
        <end position="148"/>
    </location>
</feature>